<dbReference type="EMBL" id="JACHZG010000001">
    <property type="protein sequence ID" value="MBB3326249.1"/>
    <property type="molecule type" value="Genomic_DNA"/>
</dbReference>
<keyword evidence="3" id="KW-1185">Reference proteome</keyword>
<dbReference type="RefSeq" id="WP_183337230.1">
    <property type="nucleotide sequence ID" value="NZ_JACHZG010000001.1"/>
</dbReference>
<dbReference type="Proteomes" id="UP000565572">
    <property type="component" value="Unassembled WGS sequence"/>
</dbReference>
<gene>
    <name evidence="2" type="ORF">FHX39_001193</name>
</gene>
<name>A0A7W5JTW6_9ACTN</name>
<proteinExistence type="predicted"/>
<organism evidence="2 3">
    <name type="scientific">Microlunatus antarcticus</name>
    <dbReference type="NCBI Taxonomy" id="53388"/>
    <lineage>
        <taxon>Bacteria</taxon>
        <taxon>Bacillati</taxon>
        <taxon>Actinomycetota</taxon>
        <taxon>Actinomycetes</taxon>
        <taxon>Propionibacteriales</taxon>
        <taxon>Propionibacteriaceae</taxon>
        <taxon>Microlunatus</taxon>
    </lineage>
</organism>
<accession>A0A7W5JTW6</accession>
<evidence type="ECO:0000313" key="3">
    <source>
        <dbReference type="Proteomes" id="UP000565572"/>
    </source>
</evidence>
<sequence length="143" mass="16184">MPCPRGCCLSWNGTEKFYAGAAWLEYLIDHFLRPGAHAEASGDHWFRRFTFDHDVNGVVVGEQGDNRELFSLTVEHGEMTRTTLIRGERMPWDPGYAEKDELPWLGHEASFAELERREEEALAAASAAPVPVSPRKRGGSRRR</sequence>
<dbReference type="AlphaFoldDB" id="A0A7W5JTW6"/>
<feature type="region of interest" description="Disordered" evidence="1">
    <location>
        <begin position="120"/>
        <end position="143"/>
    </location>
</feature>
<protein>
    <submittedName>
        <fullName evidence="2">Uncharacterized protein</fullName>
    </submittedName>
</protein>
<comment type="caution">
    <text evidence="2">The sequence shown here is derived from an EMBL/GenBank/DDBJ whole genome shotgun (WGS) entry which is preliminary data.</text>
</comment>
<evidence type="ECO:0000313" key="2">
    <source>
        <dbReference type="EMBL" id="MBB3326249.1"/>
    </source>
</evidence>
<feature type="compositionally biased region" description="Basic residues" evidence="1">
    <location>
        <begin position="134"/>
        <end position="143"/>
    </location>
</feature>
<evidence type="ECO:0000256" key="1">
    <source>
        <dbReference type="SAM" id="MobiDB-lite"/>
    </source>
</evidence>
<reference evidence="2 3" key="1">
    <citation type="submission" date="2020-08" db="EMBL/GenBank/DDBJ databases">
        <title>Sequencing the genomes of 1000 actinobacteria strains.</title>
        <authorList>
            <person name="Klenk H.-P."/>
        </authorList>
    </citation>
    <scope>NUCLEOTIDE SEQUENCE [LARGE SCALE GENOMIC DNA]</scope>
    <source>
        <strain evidence="2 3">DSM 11053</strain>
    </source>
</reference>